<dbReference type="OrthoDB" id="9768177at2"/>
<dbReference type="PROSITE" id="PS51257">
    <property type="entry name" value="PROKAR_LIPOPROTEIN"/>
    <property type="match status" value="1"/>
</dbReference>
<gene>
    <name evidence="13" type="ORF">SAMN04487995_0481</name>
</gene>
<keyword evidence="7 8" id="KW-0998">Cell outer membrane</keyword>
<dbReference type="InterPro" id="IPR023997">
    <property type="entry name" value="TonB-dep_OMP_SusC/RagA_CS"/>
</dbReference>
<evidence type="ECO:0000256" key="4">
    <source>
        <dbReference type="ARBA" id="ARBA00022692"/>
    </source>
</evidence>
<evidence type="ECO:0000256" key="3">
    <source>
        <dbReference type="ARBA" id="ARBA00022452"/>
    </source>
</evidence>
<dbReference type="Gene3D" id="2.60.40.1120">
    <property type="entry name" value="Carboxypeptidase-like, regulatory domain"/>
    <property type="match status" value="1"/>
</dbReference>
<proteinExistence type="inferred from homology"/>
<keyword evidence="14" id="KW-1185">Reference proteome</keyword>
<evidence type="ECO:0000256" key="5">
    <source>
        <dbReference type="ARBA" id="ARBA00023077"/>
    </source>
</evidence>
<dbReference type="RefSeq" id="WP_090331565.1">
    <property type="nucleotide sequence ID" value="NZ_FNXY01000001.1"/>
</dbReference>
<protein>
    <submittedName>
        <fullName evidence="13">TonB-linked outer membrane protein, SusC/RagA family</fullName>
    </submittedName>
</protein>
<comment type="subcellular location">
    <subcellularLocation>
        <location evidence="1 8">Cell outer membrane</location>
        <topology evidence="1 8">Multi-pass membrane protein</topology>
    </subcellularLocation>
</comment>
<dbReference type="Proteomes" id="UP000199532">
    <property type="component" value="Unassembled WGS sequence"/>
</dbReference>
<sequence>MLKKLPIPKRIRKFSQVLLCQALLAGCLIPVSKAAFTVVSSIKTDKTVTGRITDENGSGLPGVSVIVKGSTVGTISDGDGKYQISVSDNAATLIFSYVGYLSIERAVGNATALDISLQPDARNLNEVVVTALGIKQEIKKLGYAVQELKGTDLDKARETNFVSGLAGKIAGVQVMSSPSGIGGSARITIRGDKSLDINKNQPLFVIDGVPITNALTGSSGRDFQELDYGNGASLINPDDVESMTVLKGANASALYGSRGANGVIVITTKSGKNSKGLGVSVNAGLTFENPLILPDFQRVYGQGNNGEFNFVDGNGGGIRDGVDESWGPQMDGRLIAQHNSPTSNGYRGGDISLVNDGVLGSPADLAARGTITPTPFVPGNNLKEFYETGLTKNTNISVTGANEKGDFRLSYTLLDQKGIIPNTDITRNTFAINTGYNLSPKLSVRISANYVNSASDNRPNLTYGTESIIYLLHCWMGQHVDLNSLKNYWMPGMENKQQFNFNYNYHDNPYFNLYENTNSQSANRIFGNIAVKYNFNDWLNLQVRGGTDFNNDLRKRKRAFSTQRFPFGSYREERVKNGESNFDFLLSASKEINETFTVGANFGGNRQISKTNNFEVTAPQLLIPGIYSFNNTRVALVSSIDDINKIVNSLYGSVQFGYKNFLFLDVTARNDWSTALTLPAAADSLGQTINSYFYPSASLSAVVSDMVQLPEWVSFGKLRTSLAQVGNDTDPYRFTSGYIRDNPWGDYPIYNSNSTLVNYNLKPEISTSFEIGTEWRFFKSRAGLDFTFYNINTRNQILPSVPVSLTSGYNTRIVNAGEIRNYGFEVVLSGTPVQTEAFRWDIGVNWSANRSKVIEFDGVVQDYQMAERHGVSIRAQVGERMGDMYAIGFKRVEDPNSPYFGQKILNESGRYVSTNNRIKVGNYNADWMAGIRNTFTYKNVSLGALLDIRHGGQIFSETFVVGLEAGQLEETLEGRANGYDLTIPGNGVVAQGVIENADGSFRPNDVKLSAREYHQSRTGNRDIPEGGIFNASYAKLREVRLGYTIPAKYLSKAKIKGLNVSVVGRNLAVWSKVPHIDPETSSLSGGTIIPGIESVGMPTTRSWGFNLGFNF</sequence>
<evidence type="ECO:0000256" key="9">
    <source>
        <dbReference type="RuleBase" id="RU003357"/>
    </source>
</evidence>
<dbReference type="InterPro" id="IPR012910">
    <property type="entry name" value="Plug_dom"/>
</dbReference>
<reference evidence="13 14" key="1">
    <citation type="submission" date="2016-10" db="EMBL/GenBank/DDBJ databases">
        <authorList>
            <person name="de Groot N.N."/>
        </authorList>
    </citation>
    <scope>NUCLEOTIDE SEQUENCE [LARGE SCALE GENOMIC DNA]</scope>
    <source>
        <strain evidence="13 14">DSM 19938</strain>
    </source>
</reference>
<feature type="domain" description="TonB-dependent receptor-like beta-barrel" evidence="11">
    <location>
        <begin position="497"/>
        <end position="849"/>
    </location>
</feature>
<dbReference type="SUPFAM" id="SSF56935">
    <property type="entry name" value="Porins"/>
    <property type="match status" value="1"/>
</dbReference>
<evidence type="ECO:0000256" key="2">
    <source>
        <dbReference type="ARBA" id="ARBA00022448"/>
    </source>
</evidence>
<dbReference type="PROSITE" id="PS52016">
    <property type="entry name" value="TONB_DEPENDENT_REC_3"/>
    <property type="match status" value="1"/>
</dbReference>
<dbReference type="InterPro" id="IPR037066">
    <property type="entry name" value="Plug_dom_sf"/>
</dbReference>
<dbReference type="Gene3D" id="2.170.130.10">
    <property type="entry name" value="TonB-dependent receptor, plug domain"/>
    <property type="match status" value="1"/>
</dbReference>
<dbReference type="GO" id="GO:0009279">
    <property type="term" value="C:cell outer membrane"/>
    <property type="evidence" value="ECO:0007669"/>
    <property type="project" value="UniProtKB-SubCell"/>
</dbReference>
<keyword evidence="2 8" id="KW-0813">Transport</keyword>
<dbReference type="EMBL" id="FNXY01000001">
    <property type="protein sequence ID" value="SEI41022.1"/>
    <property type="molecule type" value="Genomic_DNA"/>
</dbReference>
<feature type="chain" id="PRO_5011570617" evidence="10">
    <location>
        <begin position="35"/>
        <end position="1111"/>
    </location>
</feature>
<name>A0A1H6QPT1_9BACT</name>
<dbReference type="InterPro" id="IPR008969">
    <property type="entry name" value="CarboxyPept-like_regulatory"/>
</dbReference>
<dbReference type="AlphaFoldDB" id="A0A1H6QPT1"/>
<keyword evidence="10" id="KW-0732">Signal</keyword>
<dbReference type="InterPro" id="IPR039426">
    <property type="entry name" value="TonB-dep_rcpt-like"/>
</dbReference>
<evidence type="ECO:0000313" key="14">
    <source>
        <dbReference type="Proteomes" id="UP000199532"/>
    </source>
</evidence>
<evidence type="ECO:0000259" key="11">
    <source>
        <dbReference type="Pfam" id="PF00593"/>
    </source>
</evidence>
<feature type="signal peptide" evidence="10">
    <location>
        <begin position="1"/>
        <end position="34"/>
    </location>
</feature>
<evidence type="ECO:0000256" key="8">
    <source>
        <dbReference type="PROSITE-ProRule" id="PRU01360"/>
    </source>
</evidence>
<dbReference type="STRING" id="408657.SAMN04487995_0481"/>
<feature type="domain" description="TonB-dependent receptor plug" evidence="12">
    <location>
        <begin position="139"/>
        <end position="263"/>
    </location>
</feature>
<evidence type="ECO:0000256" key="7">
    <source>
        <dbReference type="ARBA" id="ARBA00023237"/>
    </source>
</evidence>
<evidence type="ECO:0000256" key="1">
    <source>
        <dbReference type="ARBA" id="ARBA00004571"/>
    </source>
</evidence>
<keyword evidence="3 8" id="KW-1134">Transmembrane beta strand</keyword>
<dbReference type="Pfam" id="PF00593">
    <property type="entry name" value="TonB_dep_Rec_b-barrel"/>
    <property type="match status" value="1"/>
</dbReference>
<dbReference type="Pfam" id="PF13715">
    <property type="entry name" value="CarbopepD_reg_2"/>
    <property type="match status" value="1"/>
</dbReference>
<dbReference type="Gene3D" id="2.40.170.20">
    <property type="entry name" value="TonB-dependent receptor, beta-barrel domain"/>
    <property type="match status" value="1"/>
</dbReference>
<comment type="similarity">
    <text evidence="8 9">Belongs to the TonB-dependent receptor family.</text>
</comment>
<dbReference type="InterPro" id="IPR000531">
    <property type="entry name" value="Beta-barrel_TonB"/>
</dbReference>
<dbReference type="SUPFAM" id="SSF49464">
    <property type="entry name" value="Carboxypeptidase regulatory domain-like"/>
    <property type="match status" value="1"/>
</dbReference>
<dbReference type="NCBIfam" id="TIGR04057">
    <property type="entry name" value="SusC_RagA_signa"/>
    <property type="match status" value="1"/>
</dbReference>
<dbReference type="InterPro" id="IPR023996">
    <property type="entry name" value="TonB-dep_OMP_SusC/RagA"/>
</dbReference>
<keyword evidence="5 9" id="KW-0798">TonB box</keyword>
<keyword evidence="6 8" id="KW-0472">Membrane</keyword>
<dbReference type="InterPro" id="IPR036942">
    <property type="entry name" value="Beta-barrel_TonB_sf"/>
</dbReference>
<evidence type="ECO:0000259" key="12">
    <source>
        <dbReference type="Pfam" id="PF07715"/>
    </source>
</evidence>
<evidence type="ECO:0000256" key="6">
    <source>
        <dbReference type="ARBA" id="ARBA00023136"/>
    </source>
</evidence>
<evidence type="ECO:0000256" key="10">
    <source>
        <dbReference type="SAM" id="SignalP"/>
    </source>
</evidence>
<keyword evidence="4 8" id="KW-0812">Transmembrane</keyword>
<evidence type="ECO:0000313" key="13">
    <source>
        <dbReference type="EMBL" id="SEI41022.1"/>
    </source>
</evidence>
<dbReference type="NCBIfam" id="TIGR04056">
    <property type="entry name" value="OMP_RagA_SusC"/>
    <property type="match status" value="1"/>
</dbReference>
<organism evidence="13 14">
    <name type="scientific">Dyadobacter koreensis</name>
    <dbReference type="NCBI Taxonomy" id="408657"/>
    <lineage>
        <taxon>Bacteria</taxon>
        <taxon>Pseudomonadati</taxon>
        <taxon>Bacteroidota</taxon>
        <taxon>Cytophagia</taxon>
        <taxon>Cytophagales</taxon>
        <taxon>Spirosomataceae</taxon>
        <taxon>Dyadobacter</taxon>
    </lineage>
</organism>
<accession>A0A1H6QPT1</accession>
<dbReference type="Pfam" id="PF07715">
    <property type="entry name" value="Plug"/>
    <property type="match status" value="1"/>
</dbReference>